<accession>D4YJI3</accession>
<dbReference type="EMBL" id="ADNU01000007">
    <property type="protein sequence ID" value="EFG48574.1"/>
    <property type="molecule type" value="Genomic_DNA"/>
</dbReference>
<dbReference type="Proteomes" id="UP000005714">
    <property type="component" value="Unassembled WGS sequence"/>
</dbReference>
<comment type="caution">
    <text evidence="6">The sequence shown here is derived from an EMBL/GenBank/DDBJ whole genome shotgun (WGS) entry which is preliminary data.</text>
</comment>
<evidence type="ECO:0000313" key="7">
    <source>
        <dbReference type="Proteomes" id="UP000005714"/>
    </source>
</evidence>
<keyword evidence="2" id="KW-0547">Nucleotide-binding</keyword>
<dbReference type="AlphaFoldDB" id="D4YJI3"/>
<dbReference type="STRING" id="585530.HMPREF0183_0093"/>
<organism evidence="6 7">
    <name type="scientific">Brevibacterium mcbrellneri ATCC 49030</name>
    <dbReference type="NCBI Taxonomy" id="585530"/>
    <lineage>
        <taxon>Bacteria</taxon>
        <taxon>Bacillati</taxon>
        <taxon>Actinomycetota</taxon>
        <taxon>Actinomycetes</taxon>
        <taxon>Micrococcales</taxon>
        <taxon>Brevibacteriaceae</taxon>
        <taxon>Brevibacterium</taxon>
    </lineage>
</organism>
<dbReference type="GO" id="GO:0005524">
    <property type="term" value="F:ATP binding"/>
    <property type="evidence" value="ECO:0007669"/>
    <property type="project" value="UniProtKB-KW"/>
</dbReference>
<protein>
    <recommendedName>
        <fullName evidence="5">Maltokinase N-terminal cap domain-containing protein</fullName>
    </recommendedName>
</protein>
<keyword evidence="1" id="KW-0808">Transferase</keyword>
<dbReference type="InterPro" id="IPR040999">
    <property type="entry name" value="Mak_N_cap"/>
</dbReference>
<evidence type="ECO:0000259" key="5">
    <source>
        <dbReference type="Pfam" id="PF18085"/>
    </source>
</evidence>
<dbReference type="RefSeq" id="WP_005881590.1">
    <property type="nucleotide sequence ID" value="NZ_ADNU01000007.1"/>
</dbReference>
<proteinExistence type="predicted"/>
<evidence type="ECO:0000256" key="4">
    <source>
        <dbReference type="ARBA" id="ARBA00022840"/>
    </source>
</evidence>
<feature type="domain" description="Maltokinase N-terminal cap" evidence="5">
    <location>
        <begin position="26"/>
        <end position="97"/>
    </location>
</feature>
<keyword evidence="4" id="KW-0067">ATP-binding</keyword>
<name>D4YJI3_9MICO</name>
<dbReference type="GO" id="GO:0016301">
    <property type="term" value="F:kinase activity"/>
    <property type="evidence" value="ECO:0007669"/>
    <property type="project" value="UniProtKB-KW"/>
</dbReference>
<dbReference type="eggNOG" id="COG3281">
    <property type="taxonomic scope" value="Bacteria"/>
</dbReference>
<keyword evidence="7" id="KW-1185">Reference proteome</keyword>
<evidence type="ECO:0000256" key="2">
    <source>
        <dbReference type="ARBA" id="ARBA00022741"/>
    </source>
</evidence>
<sequence length="214" mass="23465">MSDIYDAELKPSKNQVLATVLGTDEADIEKLASYRFDDPAGQIGMEVHIVRTPDGSVLQVPLVYRPEPLEDAEEDELITTMEHSVLGTRYVYLGMSDPVFAEALDVTISEEQGGAEQFLVEGDTRTPITEGLATVTGTGEIELEEEEDDENLIGVLELFAELDLDGLSEEEASQPGQLIGTWEGQNTPVLLAHSGLVYVDEDELEEFDEEGDEN</sequence>
<reference evidence="6 7" key="1">
    <citation type="submission" date="2010-04" db="EMBL/GenBank/DDBJ databases">
        <authorList>
            <person name="Qin X."/>
            <person name="Bachman B."/>
            <person name="Battles P."/>
            <person name="Bell A."/>
            <person name="Bess C."/>
            <person name="Bickham C."/>
            <person name="Chaboub L."/>
            <person name="Chen D."/>
            <person name="Coyle M."/>
            <person name="Deiros D.R."/>
            <person name="Dinh H."/>
            <person name="Forbes L."/>
            <person name="Fowler G."/>
            <person name="Francisco L."/>
            <person name="Fu Q."/>
            <person name="Gubbala S."/>
            <person name="Hale W."/>
            <person name="Han Y."/>
            <person name="Hemphill L."/>
            <person name="Highlander S.K."/>
            <person name="Hirani K."/>
            <person name="Hogues M."/>
            <person name="Jackson L."/>
            <person name="Jakkamsetti A."/>
            <person name="Javaid M."/>
            <person name="Jiang H."/>
            <person name="Korchina V."/>
            <person name="Kovar C."/>
            <person name="Lara F."/>
            <person name="Lee S."/>
            <person name="Mata R."/>
            <person name="Mathew T."/>
            <person name="Moen C."/>
            <person name="Morales K."/>
            <person name="Munidasa M."/>
            <person name="Nazareth L."/>
            <person name="Ngo R."/>
            <person name="Nguyen L."/>
            <person name="Okwuonu G."/>
            <person name="Ongeri F."/>
            <person name="Patil S."/>
            <person name="Petrosino J."/>
            <person name="Pham C."/>
            <person name="Pham P."/>
            <person name="Pu L.-L."/>
            <person name="Puazo M."/>
            <person name="Raj R."/>
            <person name="Reid J."/>
            <person name="Rouhana J."/>
            <person name="Saada N."/>
            <person name="Shang Y."/>
            <person name="Simmons D."/>
            <person name="Thornton R."/>
            <person name="Warren J."/>
            <person name="Weissenberger G."/>
            <person name="Zhang J."/>
            <person name="Zhang L."/>
            <person name="Zhou C."/>
            <person name="Zhu D."/>
            <person name="Muzny D."/>
            <person name="Worley K."/>
            <person name="Gibbs R."/>
        </authorList>
    </citation>
    <scope>NUCLEOTIDE SEQUENCE [LARGE SCALE GENOMIC DNA]</scope>
    <source>
        <strain evidence="6 7">ATCC 49030</strain>
    </source>
</reference>
<dbReference type="Pfam" id="PF18085">
    <property type="entry name" value="Mak_N_cap"/>
    <property type="match status" value="1"/>
</dbReference>
<evidence type="ECO:0000256" key="1">
    <source>
        <dbReference type="ARBA" id="ARBA00022679"/>
    </source>
</evidence>
<evidence type="ECO:0000256" key="3">
    <source>
        <dbReference type="ARBA" id="ARBA00022777"/>
    </source>
</evidence>
<keyword evidence="3" id="KW-0418">Kinase</keyword>
<evidence type="ECO:0000313" key="6">
    <source>
        <dbReference type="EMBL" id="EFG48574.1"/>
    </source>
</evidence>
<gene>
    <name evidence="6" type="ORF">HMPREF0183_0093</name>
</gene>